<sequence>MSFTGRVDSAKALPIQTARLHPQRAVLHWGLRGFYHRDPIMLNQPASKYRAFPPIRLTDRTWPDAVLTKAPIWLSTDLRDGNQALIEPMDVARKVRMFELLVNIGFKEIEVGFPSASQAEFDFLRLLIEEKRIPDDVTIQVLTQAREPLIRRTFEALEGAPRAIVHLYNATAPVMRSVVLGMGEDAIVALATEHAQMFADMAAARPQTRWTFQYSPEMFSGTELAFSKRVVDAVTAVWKPTPDRKCIVNLPSTVEHSTPNIFADMIEWMHRHLERRDAIVLSVHPHNDRGTGTAAGELALMAGADRIEGCLFGNGERTGNLDLVNVALNLYTQGVSPGLDFSRIDDIRRTVEHCNQLPVHPRHPYVGELVYTSFSGSHQDAIKKAFAARRDGDVWDIPYLPIDPKDLGRSYEAVIRVNSQSGKGGMAYLLESEHGLEMPRRLQIEFSQVVQAQMDAQGGEFTADDLWRIFVKEYGLERVVAPGHCLLQQDNDGRMHVSADVLLIDRSLKLQASGQGPIDAFVNGLNAAGECVRVLDYHEHAVGEGADAKAVSYIELRVGEEVTVFGVGMDTSIVAASFKAVLSGLLRAKARTDLTAAPSETTIS</sequence>
<dbReference type="InterPro" id="IPR036230">
    <property type="entry name" value="LeuA_allosteric_dom_sf"/>
</dbReference>
<comment type="subunit">
    <text evidence="10">Homodimer.</text>
</comment>
<keyword evidence="8 10" id="KW-0479">Metal-binding</keyword>
<feature type="binding site" evidence="10">
    <location>
        <position position="320"/>
    </location>
    <ligand>
        <name>Mg(2+)</name>
        <dbReference type="ChEBI" id="CHEBI:18420"/>
    </ligand>
</feature>
<comment type="similarity">
    <text evidence="3 10">Belongs to the alpha-IPM synthase/homocitrate synthase family. LeuA type 2 subfamily.</text>
</comment>
<protein>
    <recommendedName>
        <fullName evidence="4 10">2-isopropylmalate synthase</fullName>
        <ecNumber evidence="4 10">2.3.3.13</ecNumber>
    </recommendedName>
    <alternativeName>
        <fullName evidence="10">Alpha-IPM synthase</fullName>
    </alternativeName>
    <alternativeName>
        <fullName evidence="10">Alpha-isopropylmalate synthase</fullName>
    </alternativeName>
</protein>
<evidence type="ECO:0000256" key="6">
    <source>
        <dbReference type="ARBA" id="ARBA00022605"/>
    </source>
</evidence>
<dbReference type="InterPro" id="IPR000891">
    <property type="entry name" value="PYR_CT"/>
</dbReference>
<dbReference type="Pfam" id="PF22615">
    <property type="entry name" value="IPMS_D2"/>
    <property type="match status" value="1"/>
</dbReference>
<comment type="cofactor">
    <cofactor evidence="10">
        <name>Mg(2+)</name>
        <dbReference type="ChEBI" id="CHEBI:18420"/>
    </cofactor>
</comment>
<comment type="function">
    <text evidence="10">Catalyzes the condensation of the acetyl group of acetyl-CoA with 3-methyl-2-oxobutanoate (2-ketoisovalerate) to form 3-carboxy-3-hydroxy-4-methylpentanoate (2-isopropylmalate).</text>
</comment>
<keyword evidence="9 10" id="KW-0100">Branched-chain amino acid biosynthesis</keyword>
<evidence type="ECO:0000313" key="13">
    <source>
        <dbReference type="Proteomes" id="UP001265700"/>
    </source>
</evidence>
<keyword evidence="12" id="KW-0012">Acyltransferase</keyword>
<dbReference type="PROSITE" id="PS50991">
    <property type="entry name" value="PYR_CT"/>
    <property type="match status" value="1"/>
</dbReference>
<evidence type="ECO:0000256" key="1">
    <source>
        <dbReference type="ARBA" id="ARBA00000064"/>
    </source>
</evidence>
<dbReference type="HAMAP" id="MF_00572">
    <property type="entry name" value="LeuA_type2"/>
    <property type="match status" value="1"/>
</dbReference>
<feature type="domain" description="Pyruvate carboxyltransferase" evidence="11">
    <location>
        <begin position="71"/>
        <end position="345"/>
    </location>
</feature>
<dbReference type="PROSITE" id="PS00816">
    <property type="entry name" value="AIPM_HOMOCIT_SYNTH_2"/>
    <property type="match status" value="1"/>
</dbReference>
<feature type="region of interest" description="Regulatory domain" evidence="10">
    <location>
        <begin position="477"/>
        <end position="604"/>
    </location>
</feature>
<evidence type="ECO:0000256" key="8">
    <source>
        <dbReference type="ARBA" id="ARBA00022723"/>
    </source>
</evidence>
<dbReference type="SMART" id="SM00917">
    <property type="entry name" value="LeuA_dimer"/>
    <property type="match status" value="1"/>
</dbReference>
<evidence type="ECO:0000256" key="3">
    <source>
        <dbReference type="ARBA" id="ARBA00009767"/>
    </source>
</evidence>
<dbReference type="NCBIfam" id="NF002991">
    <property type="entry name" value="PRK03739.1"/>
    <property type="match status" value="1"/>
</dbReference>
<accession>A0ABU1WJN6</accession>
<feature type="binding site" evidence="10">
    <location>
        <position position="286"/>
    </location>
    <ligand>
        <name>Mg(2+)</name>
        <dbReference type="ChEBI" id="CHEBI:18420"/>
    </ligand>
</feature>
<dbReference type="SUPFAM" id="SSF110921">
    <property type="entry name" value="2-isopropylmalate synthase LeuA, allosteric (dimerisation) domain"/>
    <property type="match status" value="1"/>
</dbReference>
<feature type="binding site" evidence="10">
    <location>
        <position position="80"/>
    </location>
    <ligand>
        <name>Mg(2+)</name>
        <dbReference type="ChEBI" id="CHEBI:18420"/>
    </ligand>
</feature>
<evidence type="ECO:0000259" key="11">
    <source>
        <dbReference type="PROSITE" id="PS50991"/>
    </source>
</evidence>
<evidence type="ECO:0000256" key="5">
    <source>
        <dbReference type="ARBA" id="ARBA00022430"/>
    </source>
</evidence>
<keyword evidence="13" id="KW-1185">Reference proteome</keyword>
<dbReference type="Gene3D" id="3.20.20.70">
    <property type="entry name" value="Aldolase class I"/>
    <property type="match status" value="1"/>
</dbReference>
<dbReference type="InterPro" id="IPR054692">
    <property type="entry name" value="LeuA-like_post-cat"/>
</dbReference>
<evidence type="ECO:0000256" key="9">
    <source>
        <dbReference type="ARBA" id="ARBA00023304"/>
    </source>
</evidence>
<dbReference type="PANTHER" id="PTHR46911">
    <property type="match status" value="1"/>
</dbReference>
<dbReference type="InterPro" id="IPR005668">
    <property type="entry name" value="IPM_Synthase"/>
</dbReference>
<dbReference type="PROSITE" id="PS00815">
    <property type="entry name" value="AIPM_HOMOCIT_SYNTH_1"/>
    <property type="match status" value="1"/>
</dbReference>
<dbReference type="GO" id="GO:0003852">
    <property type="term" value="F:2-isopropylmalate synthase activity"/>
    <property type="evidence" value="ECO:0007669"/>
    <property type="project" value="UniProtKB-EC"/>
</dbReference>
<comment type="pathway">
    <text evidence="2 10">Amino-acid biosynthesis; L-leucine biosynthesis; L-leucine from 3-methyl-2-oxobutanoate: step 1/4.</text>
</comment>
<dbReference type="NCBIfam" id="TIGR00970">
    <property type="entry name" value="leuA_yeast"/>
    <property type="match status" value="1"/>
</dbReference>
<dbReference type="InterPro" id="IPR039371">
    <property type="entry name" value="LeuA_N_DRE-TIM"/>
</dbReference>
<dbReference type="Pfam" id="PF08502">
    <property type="entry name" value="LeuA_dimer"/>
    <property type="match status" value="1"/>
</dbReference>
<dbReference type="EC" id="2.3.3.13" evidence="4 10"/>
<evidence type="ECO:0000256" key="7">
    <source>
        <dbReference type="ARBA" id="ARBA00022679"/>
    </source>
</evidence>
<dbReference type="Proteomes" id="UP001265700">
    <property type="component" value="Unassembled WGS sequence"/>
</dbReference>
<comment type="catalytic activity">
    <reaction evidence="1 10">
        <text>3-methyl-2-oxobutanoate + acetyl-CoA + H2O = (2S)-2-isopropylmalate + CoA + H(+)</text>
        <dbReference type="Rhea" id="RHEA:21524"/>
        <dbReference type="ChEBI" id="CHEBI:1178"/>
        <dbReference type="ChEBI" id="CHEBI:11851"/>
        <dbReference type="ChEBI" id="CHEBI:15377"/>
        <dbReference type="ChEBI" id="CHEBI:15378"/>
        <dbReference type="ChEBI" id="CHEBI:57287"/>
        <dbReference type="ChEBI" id="CHEBI:57288"/>
        <dbReference type="EC" id="2.3.3.13"/>
    </reaction>
</comment>
<reference evidence="12 13" key="1">
    <citation type="submission" date="2023-07" db="EMBL/GenBank/DDBJ databases">
        <title>Sorghum-associated microbial communities from plants grown in Nebraska, USA.</title>
        <authorList>
            <person name="Schachtman D."/>
        </authorList>
    </citation>
    <scope>NUCLEOTIDE SEQUENCE [LARGE SCALE GENOMIC DNA]</scope>
    <source>
        <strain evidence="12 13">4249</strain>
    </source>
</reference>
<evidence type="ECO:0000256" key="4">
    <source>
        <dbReference type="ARBA" id="ARBA00012973"/>
    </source>
</evidence>
<name>A0ABU1WJN6_9BURK</name>
<keyword evidence="6 10" id="KW-0028">Amino-acid biosynthesis</keyword>
<dbReference type="InterPro" id="IPR002034">
    <property type="entry name" value="AIPM/Hcit_synth_CS"/>
</dbReference>
<dbReference type="InterPro" id="IPR013785">
    <property type="entry name" value="Aldolase_TIM"/>
</dbReference>
<comment type="caution">
    <text evidence="12">The sequence shown here is derived from an EMBL/GenBank/DDBJ whole genome shotgun (WGS) entry which is preliminary data.</text>
</comment>
<keyword evidence="10" id="KW-0963">Cytoplasm</keyword>
<evidence type="ECO:0000256" key="2">
    <source>
        <dbReference type="ARBA" id="ARBA00004689"/>
    </source>
</evidence>
<dbReference type="EMBL" id="JAVDWU010000002">
    <property type="protein sequence ID" value="MDR7149500.1"/>
    <property type="molecule type" value="Genomic_DNA"/>
</dbReference>
<comment type="subcellular location">
    <subcellularLocation>
        <location evidence="10">Cytoplasm</location>
    </subcellularLocation>
</comment>
<dbReference type="CDD" id="cd07942">
    <property type="entry name" value="DRE_TIM_LeuA"/>
    <property type="match status" value="1"/>
</dbReference>
<dbReference type="Pfam" id="PF00682">
    <property type="entry name" value="HMGL-like"/>
    <property type="match status" value="1"/>
</dbReference>
<keyword evidence="7 10" id="KW-0808">Transferase</keyword>
<dbReference type="PANTHER" id="PTHR46911:SF1">
    <property type="entry name" value="2-ISOPROPYLMALATE SYNTHASE"/>
    <property type="match status" value="1"/>
</dbReference>
<dbReference type="InterPro" id="IPR013709">
    <property type="entry name" value="2-isopropylmalate_synth_dimer"/>
</dbReference>
<dbReference type="SUPFAM" id="SSF89000">
    <property type="entry name" value="post-HMGL domain-like"/>
    <property type="match status" value="1"/>
</dbReference>
<proteinExistence type="inferred from homology"/>
<dbReference type="Gene3D" id="3.30.160.270">
    <property type="match status" value="1"/>
</dbReference>
<organism evidence="12 13">
    <name type="scientific">Hydrogenophaga palleronii</name>
    <dbReference type="NCBI Taxonomy" id="65655"/>
    <lineage>
        <taxon>Bacteria</taxon>
        <taxon>Pseudomonadati</taxon>
        <taxon>Pseudomonadota</taxon>
        <taxon>Betaproteobacteria</taxon>
        <taxon>Burkholderiales</taxon>
        <taxon>Comamonadaceae</taxon>
        <taxon>Hydrogenophaga</taxon>
    </lineage>
</organism>
<keyword evidence="10" id="KW-0460">Magnesium</keyword>
<gene>
    <name evidence="10" type="primary">leuA</name>
    <name evidence="12" type="ORF">J2W49_001449</name>
</gene>
<feature type="binding site" evidence="10">
    <location>
        <position position="284"/>
    </location>
    <ligand>
        <name>Mg(2+)</name>
        <dbReference type="ChEBI" id="CHEBI:18420"/>
    </ligand>
</feature>
<dbReference type="SUPFAM" id="SSF51569">
    <property type="entry name" value="Aldolase"/>
    <property type="match status" value="1"/>
</dbReference>
<keyword evidence="5 10" id="KW-0432">Leucine biosynthesis</keyword>
<evidence type="ECO:0000313" key="12">
    <source>
        <dbReference type="EMBL" id="MDR7149500.1"/>
    </source>
</evidence>
<evidence type="ECO:0000256" key="10">
    <source>
        <dbReference type="HAMAP-Rule" id="MF_00572"/>
    </source>
</evidence>